<accession>A0A1I7D3F5</accession>
<dbReference type="STRING" id="1296565.SAMN05660657_05253"/>
<reference evidence="2" key="1">
    <citation type="submission" date="2016-10" db="EMBL/GenBank/DDBJ databases">
        <authorList>
            <person name="Varghese N."/>
            <person name="Submissions S."/>
        </authorList>
    </citation>
    <scope>NUCLEOTIDE SEQUENCE [LARGE SCALE GENOMIC DNA]</scope>
    <source>
        <strain evidence="2">DSM 46136</strain>
    </source>
</reference>
<dbReference type="AlphaFoldDB" id="A0A1I7D3F5"/>
<dbReference type="Gene3D" id="3.90.660.10">
    <property type="match status" value="1"/>
</dbReference>
<dbReference type="Pfam" id="PF13450">
    <property type="entry name" value="NAD_binding_8"/>
    <property type="match status" value="1"/>
</dbReference>
<evidence type="ECO:0008006" key="3">
    <source>
        <dbReference type="Google" id="ProtNLM"/>
    </source>
</evidence>
<dbReference type="RefSeq" id="WP_245784996.1">
    <property type="nucleotide sequence ID" value="NZ_FPBA01000032.1"/>
</dbReference>
<keyword evidence="2" id="KW-1185">Reference proteome</keyword>
<proteinExistence type="predicted"/>
<sequence length="321" mass="33435">MPNSTVVVGAGIAGMACARALAEAGVPVRVLDRGRRPGGRMASRTLAGRVTDLGASYFTARDGSPFAAVVDDWVARGLARPWTDTFAVAGPGGLRDTTSGPVRYAAPGGLRSLVADLGTGLDVVQESGVERVEPGPRVDGAAVTAAVLALPDPQARRLLPADLAARLLGEEAEHPWQPTLAVALGWDERRWPADLHGVFVHDDVVVEWIADDGDRRGDGAPVLVAHTTPGTAAAHLDDPDRAAPEVTTAVRRALGIDTPPAWMHVHRWTFAKPSAPREAPFGLADGIGVCGDGWRAPSKVESAWTSGHLLGTELGTGLGRA</sequence>
<dbReference type="PANTHER" id="PTHR16128">
    <property type="entry name" value="FAD/NAD(P)-BINDING OXIDOREDUCTASE FAMILY PROTEIN"/>
    <property type="match status" value="1"/>
</dbReference>
<evidence type="ECO:0000313" key="1">
    <source>
        <dbReference type="EMBL" id="SFU06124.1"/>
    </source>
</evidence>
<gene>
    <name evidence="1" type="ORF">SAMN05660657_05253</name>
</gene>
<dbReference type="EMBL" id="FPBA01000032">
    <property type="protein sequence ID" value="SFU06124.1"/>
    <property type="molecule type" value="Genomic_DNA"/>
</dbReference>
<dbReference type="InterPro" id="IPR036188">
    <property type="entry name" value="FAD/NAD-bd_sf"/>
</dbReference>
<name>A0A1I7D3F5_9ACTN</name>
<evidence type="ECO:0000313" key="2">
    <source>
        <dbReference type="Proteomes" id="UP000199546"/>
    </source>
</evidence>
<dbReference type="Gene3D" id="3.50.50.60">
    <property type="entry name" value="FAD/NAD(P)-binding domain"/>
    <property type="match status" value="1"/>
</dbReference>
<protein>
    <recommendedName>
        <fullName evidence="3">Amine oxidase domain-containing protein</fullName>
    </recommendedName>
</protein>
<dbReference type="PANTHER" id="PTHR16128:SF5">
    <property type="entry name" value="FAD_NAD(P)-BINDING OXIDOREDUCTASE FAMILY PROTEIN"/>
    <property type="match status" value="1"/>
</dbReference>
<dbReference type="Proteomes" id="UP000199546">
    <property type="component" value="Unassembled WGS sequence"/>
</dbReference>
<dbReference type="SUPFAM" id="SSF51905">
    <property type="entry name" value="FAD/NAD(P)-binding domain"/>
    <property type="match status" value="1"/>
</dbReference>
<organism evidence="1 2">
    <name type="scientific">Geodermatophilus amargosae</name>
    <dbReference type="NCBI Taxonomy" id="1296565"/>
    <lineage>
        <taxon>Bacteria</taxon>
        <taxon>Bacillati</taxon>
        <taxon>Actinomycetota</taxon>
        <taxon>Actinomycetes</taxon>
        <taxon>Geodermatophilales</taxon>
        <taxon>Geodermatophilaceae</taxon>
        <taxon>Geodermatophilus</taxon>
    </lineage>
</organism>